<name>A0A072TRH4_MEDTR</name>
<proteinExistence type="predicted"/>
<sequence>MDAGSRVKVWVRVDDGVQIRVEFGEFRVENGVRKGSLILNRRCKIAENLRYLYPKQIYKLGLLCTELGFGVFMKVVDMNVSFNWALM</sequence>
<evidence type="ECO:0000313" key="3">
    <source>
        <dbReference type="Proteomes" id="UP000002051"/>
    </source>
</evidence>
<gene>
    <name evidence="1" type="ORF">MTR_0290s0050</name>
</gene>
<dbReference type="Proteomes" id="UP000002051">
    <property type="component" value="Unassembled WGS sequence"/>
</dbReference>
<dbReference type="EnsemblPlants" id="KEH16170">
    <property type="protein sequence ID" value="KEH16170"/>
    <property type="gene ID" value="MTR_0290s0050"/>
</dbReference>
<reference evidence="2" key="3">
    <citation type="submission" date="2015-06" db="UniProtKB">
        <authorList>
            <consortium name="EnsemblPlants"/>
        </authorList>
    </citation>
    <scope>IDENTIFICATION</scope>
    <source>
        <strain evidence="2">cv. Jemalong A17</strain>
    </source>
</reference>
<accession>A0A072TRH4</accession>
<dbReference type="AlphaFoldDB" id="A0A072TRH4"/>
<dbReference type="HOGENOM" id="CLU_2486859_0_0_1"/>
<dbReference type="EMBL" id="KL403015">
    <property type="protein sequence ID" value="KEH16170.1"/>
    <property type="molecule type" value="Genomic_DNA"/>
</dbReference>
<evidence type="ECO:0000313" key="2">
    <source>
        <dbReference type="EnsemblPlants" id="KEH16170"/>
    </source>
</evidence>
<reference evidence="1 3" key="1">
    <citation type="journal article" date="2011" name="Nature">
        <title>The Medicago genome provides insight into the evolution of rhizobial symbioses.</title>
        <authorList>
            <person name="Young N.D."/>
            <person name="Debelle F."/>
            <person name="Oldroyd G.E."/>
            <person name="Geurts R."/>
            <person name="Cannon S.B."/>
            <person name="Udvardi M.K."/>
            <person name="Benedito V.A."/>
            <person name="Mayer K.F."/>
            <person name="Gouzy J."/>
            <person name="Schoof H."/>
            <person name="Van de Peer Y."/>
            <person name="Proost S."/>
            <person name="Cook D.R."/>
            <person name="Meyers B.C."/>
            <person name="Spannagl M."/>
            <person name="Cheung F."/>
            <person name="De Mita S."/>
            <person name="Krishnakumar V."/>
            <person name="Gundlach H."/>
            <person name="Zhou S."/>
            <person name="Mudge J."/>
            <person name="Bharti A.K."/>
            <person name="Murray J.D."/>
            <person name="Naoumkina M.A."/>
            <person name="Rosen B."/>
            <person name="Silverstein K.A."/>
            <person name="Tang H."/>
            <person name="Rombauts S."/>
            <person name="Zhao P.X."/>
            <person name="Zhou P."/>
            <person name="Barbe V."/>
            <person name="Bardou P."/>
            <person name="Bechner M."/>
            <person name="Bellec A."/>
            <person name="Berger A."/>
            <person name="Berges H."/>
            <person name="Bidwell S."/>
            <person name="Bisseling T."/>
            <person name="Choisne N."/>
            <person name="Couloux A."/>
            <person name="Denny R."/>
            <person name="Deshpande S."/>
            <person name="Dai X."/>
            <person name="Doyle J.J."/>
            <person name="Dudez A.M."/>
            <person name="Farmer A.D."/>
            <person name="Fouteau S."/>
            <person name="Franken C."/>
            <person name="Gibelin C."/>
            <person name="Gish J."/>
            <person name="Goldstein S."/>
            <person name="Gonzalez A.J."/>
            <person name="Green P.J."/>
            <person name="Hallab A."/>
            <person name="Hartog M."/>
            <person name="Hua A."/>
            <person name="Humphray S.J."/>
            <person name="Jeong D.H."/>
            <person name="Jing Y."/>
            <person name="Jocker A."/>
            <person name="Kenton S.M."/>
            <person name="Kim D.J."/>
            <person name="Klee K."/>
            <person name="Lai H."/>
            <person name="Lang C."/>
            <person name="Lin S."/>
            <person name="Macmil S.L."/>
            <person name="Magdelenat G."/>
            <person name="Matthews L."/>
            <person name="McCorrison J."/>
            <person name="Monaghan E.L."/>
            <person name="Mun J.H."/>
            <person name="Najar F.Z."/>
            <person name="Nicholson C."/>
            <person name="Noirot C."/>
            <person name="O'Bleness M."/>
            <person name="Paule C.R."/>
            <person name="Poulain J."/>
            <person name="Prion F."/>
            <person name="Qin B."/>
            <person name="Qu C."/>
            <person name="Retzel E.F."/>
            <person name="Riddle C."/>
            <person name="Sallet E."/>
            <person name="Samain S."/>
            <person name="Samson N."/>
            <person name="Sanders I."/>
            <person name="Saurat O."/>
            <person name="Scarpelli C."/>
            <person name="Schiex T."/>
            <person name="Segurens B."/>
            <person name="Severin A.J."/>
            <person name="Sherrier D.J."/>
            <person name="Shi R."/>
            <person name="Sims S."/>
            <person name="Singer S.R."/>
            <person name="Sinharoy S."/>
            <person name="Sterck L."/>
            <person name="Viollet A."/>
            <person name="Wang B.B."/>
            <person name="Wang K."/>
            <person name="Wang M."/>
            <person name="Wang X."/>
            <person name="Warfsmann J."/>
            <person name="Weissenbach J."/>
            <person name="White D.D."/>
            <person name="White J.D."/>
            <person name="Wiley G.B."/>
            <person name="Wincker P."/>
            <person name="Xing Y."/>
            <person name="Yang L."/>
            <person name="Yao Z."/>
            <person name="Ying F."/>
            <person name="Zhai J."/>
            <person name="Zhou L."/>
            <person name="Zuber A."/>
            <person name="Denarie J."/>
            <person name="Dixon R.A."/>
            <person name="May G.D."/>
            <person name="Schwartz D.C."/>
            <person name="Rogers J."/>
            <person name="Quetier F."/>
            <person name="Town C.D."/>
            <person name="Roe B.A."/>
        </authorList>
    </citation>
    <scope>NUCLEOTIDE SEQUENCE [LARGE SCALE GENOMIC DNA]</scope>
    <source>
        <strain evidence="1">A17</strain>
        <strain evidence="2 3">cv. Jemalong A17</strain>
    </source>
</reference>
<protein>
    <submittedName>
        <fullName evidence="1 2">Uncharacterized protein</fullName>
    </submittedName>
</protein>
<organism evidence="1 3">
    <name type="scientific">Medicago truncatula</name>
    <name type="common">Barrel medic</name>
    <name type="synonym">Medicago tribuloides</name>
    <dbReference type="NCBI Taxonomy" id="3880"/>
    <lineage>
        <taxon>Eukaryota</taxon>
        <taxon>Viridiplantae</taxon>
        <taxon>Streptophyta</taxon>
        <taxon>Embryophyta</taxon>
        <taxon>Tracheophyta</taxon>
        <taxon>Spermatophyta</taxon>
        <taxon>Magnoliopsida</taxon>
        <taxon>eudicotyledons</taxon>
        <taxon>Gunneridae</taxon>
        <taxon>Pentapetalae</taxon>
        <taxon>rosids</taxon>
        <taxon>fabids</taxon>
        <taxon>Fabales</taxon>
        <taxon>Fabaceae</taxon>
        <taxon>Papilionoideae</taxon>
        <taxon>50 kb inversion clade</taxon>
        <taxon>NPAAA clade</taxon>
        <taxon>Hologalegina</taxon>
        <taxon>IRL clade</taxon>
        <taxon>Trifolieae</taxon>
        <taxon>Medicago</taxon>
    </lineage>
</organism>
<reference evidence="1 3" key="2">
    <citation type="journal article" date="2014" name="BMC Genomics">
        <title>An improved genome release (version Mt4.0) for the model legume Medicago truncatula.</title>
        <authorList>
            <person name="Tang H."/>
            <person name="Krishnakumar V."/>
            <person name="Bidwell S."/>
            <person name="Rosen B."/>
            <person name="Chan A."/>
            <person name="Zhou S."/>
            <person name="Gentzbittel L."/>
            <person name="Childs K.L."/>
            <person name="Yandell M."/>
            <person name="Gundlach H."/>
            <person name="Mayer K.F."/>
            <person name="Schwartz D.C."/>
            <person name="Town C.D."/>
        </authorList>
    </citation>
    <scope>GENOME REANNOTATION</scope>
    <source>
        <strain evidence="1">A17</strain>
        <strain evidence="2 3">cv. Jemalong A17</strain>
    </source>
</reference>
<keyword evidence="3" id="KW-1185">Reference proteome</keyword>
<evidence type="ECO:0000313" key="1">
    <source>
        <dbReference type="EMBL" id="KEH16170.1"/>
    </source>
</evidence>